<accession>A0A7X6DGR2</accession>
<dbReference type="Proteomes" id="UP000521868">
    <property type="component" value="Unassembled WGS sequence"/>
</dbReference>
<reference evidence="1 2" key="1">
    <citation type="journal article" date="2020" name="Nature">
        <title>Bacterial chemolithoautotrophy via manganese oxidation.</title>
        <authorList>
            <person name="Yu H."/>
            <person name="Leadbetter J.R."/>
        </authorList>
    </citation>
    <scope>NUCLEOTIDE SEQUENCE [LARGE SCALE GENOMIC DNA]</scope>
    <source>
        <strain evidence="1 2">RBP-1</strain>
    </source>
</reference>
<dbReference type="RefSeq" id="WP_168107965.1">
    <property type="nucleotide sequence ID" value="NZ_VTOX01000004.1"/>
</dbReference>
<organism evidence="1 2">
    <name type="scientific">Ramlibacter lithotrophicus</name>
    <dbReference type="NCBI Taxonomy" id="2606681"/>
    <lineage>
        <taxon>Bacteria</taxon>
        <taxon>Pseudomonadati</taxon>
        <taxon>Pseudomonadota</taxon>
        <taxon>Betaproteobacteria</taxon>
        <taxon>Burkholderiales</taxon>
        <taxon>Comamonadaceae</taxon>
        <taxon>Ramlibacter</taxon>
    </lineage>
</organism>
<keyword evidence="2" id="KW-1185">Reference proteome</keyword>
<evidence type="ECO:0000313" key="2">
    <source>
        <dbReference type="Proteomes" id="UP000521868"/>
    </source>
</evidence>
<sequence>MLGGIKFQLTARAKLTEQESAAVKKYKMGETILYEKQGERPDPGSFMSLARHRFMVPRIQVRDLVDGKTIEAKDILEILDAEEQLTDAAKAFHKMLRAAASFGGETVLTFTDE</sequence>
<evidence type="ECO:0000313" key="1">
    <source>
        <dbReference type="EMBL" id="NKE66847.1"/>
    </source>
</evidence>
<gene>
    <name evidence="1" type="ORF">RAMLITH_13540</name>
</gene>
<dbReference type="AlphaFoldDB" id="A0A7X6DGR2"/>
<dbReference type="EMBL" id="VTOX01000004">
    <property type="protein sequence ID" value="NKE66847.1"/>
    <property type="molecule type" value="Genomic_DNA"/>
</dbReference>
<name>A0A7X6DGR2_9BURK</name>
<proteinExistence type="predicted"/>
<protein>
    <submittedName>
        <fullName evidence="1">Uncharacterized protein</fullName>
    </submittedName>
</protein>
<comment type="caution">
    <text evidence="1">The sequence shown here is derived from an EMBL/GenBank/DDBJ whole genome shotgun (WGS) entry which is preliminary data.</text>
</comment>